<dbReference type="PANTHER" id="PTHR10963">
    <property type="entry name" value="GLYCOSYL HYDROLASE-RELATED"/>
    <property type="match status" value="1"/>
</dbReference>
<dbReference type="InterPro" id="IPR013320">
    <property type="entry name" value="ConA-like_dom_sf"/>
</dbReference>
<keyword evidence="4" id="KW-0378">Hydrolase</keyword>
<dbReference type="EMBL" id="JADCSA010000013">
    <property type="protein sequence ID" value="MBE7325559.1"/>
    <property type="molecule type" value="Genomic_DNA"/>
</dbReference>
<dbReference type="PROSITE" id="PS51762">
    <property type="entry name" value="GH16_2"/>
    <property type="match status" value="1"/>
</dbReference>
<feature type="compositionally biased region" description="Basic residues" evidence="1">
    <location>
        <begin position="51"/>
        <end position="60"/>
    </location>
</feature>
<dbReference type="InterPro" id="IPR050546">
    <property type="entry name" value="Glycosyl_Hydrlase_16"/>
</dbReference>
<dbReference type="PANTHER" id="PTHR10963:SF60">
    <property type="entry name" value="GRAM-NEGATIVE BACTERIA-BINDING PROTEIN 1-RELATED"/>
    <property type="match status" value="1"/>
</dbReference>
<organism evidence="4 5">
    <name type="scientific">Nocardioides malaquae</name>
    <dbReference type="NCBI Taxonomy" id="2773426"/>
    <lineage>
        <taxon>Bacteria</taxon>
        <taxon>Bacillati</taxon>
        <taxon>Actinomycetota</taxon>
        <taxon>Actinomycetes</taxon>
        <taxon>Propionibacteriales</taxon>
        <taxon>Nocardioidaceae</taxon>
        <taxon>Nocardioides</taxon>
    </lineage>
</organism>
<feature type="region of interest" description="Disordered" evidence="1">
    <location>
        <begin position="25"/>
        <end position="60"/>
    </location>
</feature>
<dbReference type="Pfam" id="PF00722">
    <property type="entry name" value="Glyco_hydro_16"/>
    <property type="match status" value="1"/>
</dbReference>
<reference evidence="4 5" key="1">
    <citation type="submission" date="2020-10" db="EMBL/GenBank/DDBJ databases">
        <title>Nocardioides sp. isolated from sludge.</title>
        <authorList>
            <person name="Zhang X."/>
        </authorList>
    </citation>
    <scope>NUCLEOTIDE SEQUENCE [LARGE SCALE GENOMIC DNA]</scope>
    <source>
        <strain evidence="4 5">Y6</strain>
    </source>
</reference>
<comment type="caution">
    <text evidence="4">The sequence shown here is derived from an EMBL/GenBank/DDBJ whole genome shotgun (WGS) entry which is preliminary data.</text>
</comment>
<evidence type="ECO:0000256" key="1">
    <source>
        <dbReference type="SAM" id="MobiDB-lite"/>
    </source>
</evidence>
<dbReference type="Proteomes" id="UP000756387">
    <property type="component" value="Unassembled WGS sequence"/>
</dbReference>
<proteinExistence type="predicted"/>
<gene>
    <name evidence="4" type="ORF">IEQ44_12945</name>
</gene>
<feature type="signal peptide" evidence="2">
    <location>
        <begin position="1"/>
        <end position="19"/>
    </location>
</feature>
<sequence>MTSRRIAALAATMLLSACALNQGASSAETRGQAGSSASASPTITTEAPTARKQKGARKAKKVTVRVLPQIAQPGGRTAKSAKAKSAVLVQVKPKRATAVTLQAKAGKKWKKVGSATTDRRGQHVFHAAAKRGGKAATYRVAVGKKTSKAESTERWLTSKFTDEFNGKKLSDSWEHRKQYRDPLSSRACSRGAKNAVKVKGGVVRLSVLKDKSAKKKKCRAVSDGKKQKFNYRLNGHIGTQSSVSFKYGFAAARVKFPRAQGQHGSFWLQPVAPDPHTANPKQAGAEIDIIESFGANAGPKGSMGLSSFTYHRIGKIRNGTYNSVKTGGYLKNVPSVLGKKDDVFKRYHVFSVEWTPKSYVFRIDGKETWRSKKGVSGTEQYAILSLLSSDWELGRARSEKKINEQMQVDWMRIWETGGS</sequence>
<keyword evidence="5" id="KW-1185">Reference proteome</keyword>
<keyword evidence="2" id="KW-0732">Signal</keyword>
<protein>
    <submittedName>
        <fullName evidence="4">Glycoside hydrolase family 16 protein</fullName>
    </submittedName>
</protein>
<feature type="domain" description="GH16" evidence="3">
    <location>
        <begin position="145"/>
        <end position="419"/>
    </location>
</feature>
<evidence type="ECO:0000259" key="3">
    <source>
        <dbReference type="PROSITE" id="PS51762"/>
    </source>
</evidence>
<dbReference type="PROSITE" id="PS51257">
    <property type="entry name" value="PROKAR_LIPOPROTEIN"/>
    <property type="match status" value="1"/>
</dbReference>
<evidence type="ECO:0000256" key="2">
    <source>
        <dbReference type="SAM" id="SignalP"/>
    </source>
</evidence>
<dbReference type="RefSeq" id="WP_193638886.1">
    <property type="nucleotide sequence ID" value="NZ_JADCSA010000013.1"/>
</dbReference>
<dbReference type="Gene3D" id="2.60.120.200">
    <property type="match status" value="1"/>
</dbReference>
<feature type="compositionally biased region" description="Polar residues" evidence="1">
    <location>
        <begin position="25"/>
        <end position="47"/>
    </location>
</feature>
<dbReference type="SUPFAM" id="SSF49899">
    <property type="entry name" value="Concanavalin A-like lectins/glucanases"/>
    <property type="match status" value="1"/>
</dbReference>
<dbReference type="CDD" id="cd00413">
    <property type="entry name" value="Glyco_hydrolase_16"/>
    <property type="match status" value="1"/>
</dbReference>
<accession>A0ABR9RVH1</accession>
<dbReference type="InterPro" id="IPR000757">
    <property type="entry name" value="Beta-glucanase-like"/>
</dbReference>
<feature type="chain" id="PRO_5046698012" evidence="2">
    <location>
        <begin position="20"/>
        <end position="419"/>
    </location>
</feature>
<name>A0ABR9RVH1_9ACTN</name>
<evidence type="ECO:0000313" key="5">
    <source>
        <dbReference type="Proteomes" id="UP000756387"/>
    </source>
</evidence>
<evidence type="ECO:0000313" key="4">
    <source>
        <dbReference type="EMBL" id="MBE7325559.1"/>
    </source>
</evidence>
<dbReference type="GO" id="GO:0016787">
    <property type="term" value="F:hydrolase activity"/>
    <property type="evidence" value="ECO:0007669"/>
    <property type="project" value="UniProtKB-KW"/>
</dbReference>